<name>A0A1H6D5W1_9ACTN</name>
<organism evidence="2 3">
    <name type="scientific">Actinacidiphila yanglinensis</name>
    <dbReference type="NCBI Taxonomy" id="310779"/>
    <lineage>
        <taxon>Bacteria</taxon>
        <taxon>Bacillati</taxon>
        <taxon>Actinomycetota</taxon>
        <taxon>Actinomycetes</taxon>
        <taxon>Kitasatosporales</taxon>
        <taxon>Streptomycetaceae</taxon>
        <taxon>Actinacidiphila</taxon>
    </lineage>
</organism>
<dbReference type="RefSeq" id="WP_103888365.1">
    <property type="nucleotide sequence ID" value="NZ_FNVU01000012.1"/>
</dbReference>
<accession>A0A1H6D5W1</accession>
<keyword evidence="3" id="KW-1185">Reference proteome</keyword>
<sequence length="152" mass="15931">MTPGPGAGGREASARGECRVPVSLRVAPVIGVAGPEQLSRTAADTVHVVAESLAWLHPDTHDSSVVCLRLGPTGFPLTGPVHALLWLSDDDAGRLVVAAPAAEVGFGVYVGVSAPTPRHWDAARTMDESGYVPKDDPADLPDERGEVSRLHW</sequence>
<evidence type="ECO:0000313" key="3">
    <source>
        <dbReference type="Proteomes" id="UP000236754"/>
    </source>
</evidence>
<evidence type="ECO:0000256" key="1">
    <source>
        <dbReference type="SAM" id="MobiDB-lite"/>
    </source>
</evidence>
<evidence type="ECO:0000313" key="2">
    <source>
        <dbReference type="EMBL" id="SEG80651.1"/>
    </source>
</evidence>
<protein>
    <submittedName>
        <fullName evidence="2">Uncharacterized protein</fullName>
    </submittedName>
</protein>
<gene>
    <name evidence="2" type="ORF">SAMN05216223_11272</name>
</gene>
<reference evidence="2 3" key="1">
    <citation type="submission" date="2016-10" db="EMBL/GenBank/DDBJ databases">
        <authorList>
            <person name="de Groot N.N."/>
        </authorList>
    </citation>
    <scope>NUCLEOTIDE SEQUENCE [LARGE SCALE GENOMIC DNA]</scope>
    <source>
        <strain evidence="2 3">CGMCC 4.2023</strain>
    </source>
</reference>
<dbReference type="Proteomes" id="UP000236754">
    <property type="component" value="Unassembled WGS sequence"/>
</dbReference>
<dbReference type="OrthoDB" id="8770295at2"/>
<proteinExistence type="predicted"/>
<feature type="region of interest" description="Disordered" evidence="1">
    <location>
        <begin position="124"/>
        <end position="152"/>
    </location>
</feature>
<dbReference type="AlphaFoldDB" id="A0A1H6D5W1"/>
<dbReference type="EMBL" id="FNVU01000012">
    <property type="protein sequence ID" value="SEG80651.1"/>
    <property type="molecule type" value="Genomic_DNA"/>
</dbReference>